<dbReference type="Pfam" id="PF00249">
    <property type="entry name" value="Myb_DNA-binding"/>
    <property type="match status" value="1"/>
</dbReference>
<dbReference type="EMBL" id="QGNW01000018">
    <property type="protein sequence ID" value="RVX15612.1"/>
    <property type="molecule type" value="Genomic_DNA"/>
</dbReference>
<evidence type="ECO:0000313" key="8">
    <source>
        <dbReference type="Proteomes" id="UP000288805"/>
    </source>
</evidence>
<evidence type="ECO:0000256" key="4">
    <source>
        <dbReference type="SAM" id="MobiDB-lite"/>
    </source>
</evidence>
<dbReference type="Proteomes" id="UP000288805">
    <property type="component" value="Unassembled WGS sequence"/>
</dbReference>
<comment type="subcellular location">
    <subcellularLocation>
        <location evidence="1">Nucleus</location>
    </subcellularLocation>
</comment>
<dbReference type="GO" id="GO:0005634">
    <property type="term" value="C:nucleus"/>
    <property type="evidence" value="ECO:0007669"/>
    <property type="project" value="UniProtKB-SubCell"/>
</dbReference>
<accession>A0A438K308</accession>
<comment type="caution">
    <text evidence="7">The sequence shown here is derived from an EMBL/GenBank/DDBJ whole genome shotgun (WGS) entry which is preliminary data.</text>
</comment>
<reference evidence="7 8" key="1">
    <citation type="journal article" date="2018" name="PLoS Genet.">
        <title>Population sequencing reveals clonal diversity and ancestral inbreeding in the grapevine cultivar Chardonnay.</title>
        <authorList>
            <person name="Roach M.J."/>
            <person name="Johnson D.L."/>
            <person name="Bohlmann J."/>
            <person name="van Vuuren H.J."/>
            <person name="Jones S.J."/>
            <person name="Pretorius I.S."/>
            <person name="Schmidt S.A."/>
            <person name="Borneman A.R."/>
        </authorList>
    </citation>
    <scope>NUCLEOTIDE SEQUENCE [LARGE SCALE GENOMIC DNA]</scope>
    <source>
        <strain evidence="8">cv. Chardonnay</strain>
        <tissue evidence="7">Leaf</tissue>
    </source>
</reference>
<gene>
    <name evidence="7" type="primary">WER_1</name>
    <name evidence="7" type="ORF">CK203_009178</name>
</gene>
<feature type="domain" description="HTH myb-type" evidence="6">
    <location>
        <begin position="92"/>
        <end position="146"/>
    </location>
</feature>
<feature type="domain" description="Myb-like" evidence="5">
    <location>
        <begin position="92"/>
        <end position="142"/>
    </location>
</feature>
<organism evidence="7 8">
    <name type="scientific">Vitis vinifera</name>
    <name type="common">Grape</name>
    <dbReference type="NCBI Taxonomy" id="29760"/>
    <lineage>
        <taxon>Eukaryota</taxon>
        <taxon>Viridiplantae</taxon>
        <taxon>Streptophyta</taxon>
        <taxon>Embryophyta</taxon>
        <taxon>Tracheophyta</taxon>
        <taxon>Spermatophyta</taxon>
        <taxon>Magnoliopsida</taxon>
        <taxon>eudicotyledons</taxon>
        <taxon>Gunneridae</taxon>
        <taxon>Pentapetalae</taxon>
        <taxon>rosids</taxon>
        <taxon>Vitales</taxon>
        <taxon>Vitaceae</taxon>
        <taxon>Viteae</taxon>
        <taxon>Vitis</taxon>
    </lineage>
</organism>
<protein>
    <submittedName>
        <fullName evidence="7">Transcription factor WER</fullName>
    </submittedName>
</protein>
<dbReference type="AlphaFoldDB" id="A0A438K308"/>
<dbReference type="GO" id="GO:0003677">
    <property type="term" value="F:DNA binding"/>
    <property type="evidence" value="ECO:0007669"/>
    <property type="project" value="UniProtKB-KW"/>
</dbReference>
<evidence type="ECO:0000259" key="6">
    <source>
        <dbReference type="PROSITE" id="PS51294"/>
    </source>
</evidence>
<dbReference type="InterPro" id="IPR009057">
    <property type="entry name" value="Homeodomain-like_sf"/>
</dbReference>
<keyword evidence="3" id="KW-0539">Nucleus</keyword>
<evidence type="ECO:0000256" key="2">
    <source>
        <dbReference type="ARBA" id="ARBA00023125"/>
    </source>
</evidence>
<dbReference type="PROSITE" id="PS50090">
    <property type="entry name" value="MYB_LIKE"/>
    <property type="match status" value="1"/>
</dbReference>
<evidence type="ECO:0000256" key="3">
    <source>
        <dbReference type="ARBA" id="ARBA00023242"/>
    </source>
</evidence>
<dbReference type="PANTHER" id="PTHR47998">
    <property type="entry name" value="TRANSCRIPTION FACTOR MYB51-LIKE ISOFORM X1"/>
    <property type="match status" value="1"/>
</dbReference>
<proteinExistence type="predicted"/>
<dbReference type="PROSITE" id="PS51294">
    <property type="entry name" value="HTH_MYB"/>
    <property type="match status" value="1"/>
</dbReference>
<evidence type="ECO:0000256" key="1">
    <source>
        <dbReference type="ARBA" id="ARBA00004123"/>
    </source>
</evidence>
<dbReference type="SMART" id="SM00717">
    <property type="entry name" value="SANT"/>
    <property type="match status" value="2"/>
</dbReference>
<name>A0A438K308_VITVI</name>
<evidence type="ECO:0000259" key="5">
    <source>
        <dbReference type="PROSITE" id="PS50090"/>
    </source>
</evidence>
<keyword evidence="2" id="KW-0238">DNA-binding</keyword>
<dbReference type="InterPro" id="IPR001005">
    <property type="entry name" value="SANT/Myb"/>
</dbReference>
<sequence>MTRDKRRPPPPLLCIKVSLCYCLSSRLQPHRFTITPPDTPFTLSIMAPRSINEGSSKKVMNKGAWTSEEDRNWPRLNRCGKSCRLRWLNYLRPNIKRGNISDDEEDLILRLHKLLGNRWSLIAGRLPGRTDNEIKNYWNSHLSKKLQQKENKTETSTAKETAPQKPEDIAEGSGEEDKGSGYPDINFDVNEFFDFSAEGSCGLEWVNKFLELDEESWLAKKR</sequence>
<feature type="region of interest" description="Disordered" evidence="4">
    <location>
        <begin position="145"/>
        <end position="183"/>
    </location>
</feature>
<dbReference type="SUPFAM" id="SSF46689">
    <property type="entry name" value="Homeodomain-like"/>
    <property type="match status" value="1"/>
</dbReference>
<dbReference type="InterPro" id="IPR017930">
    <property type="entry name" value="Myb_dom"/>
</dbReference>
<evidence type="ECO:0000313" key="7">
    <source>
        <dbReference type="EMBL" id="RVX15612.1"/>
    </source>
</evidence>
<dbReference type="Gene3D" id="1.10.10.60">
    <property type="entry name" value="Homeodomain-like"/>
    <property type="match status" value="2"/>
</dbReference>
<dbReference type="CDD" id="cd00167">
    <property type="entry name" value="SANT"/>
    <property type="match status" value="1"/>
</dbReference>
<dbReference type="FunFam" id="1.10.10.60:FF:000254">
    <property type="entry name" value="transcription repressor MYB5-like"/>
    <property type="match status" value="1"/>
</dbReference>
<dbReference type="PANTHER" id="PTHR47998:SF38">
    <property type="entry name" value="MYB TRANSCRIPTION FACTOR"/>
    <property type="match status" value="1"/>
</dbReference>
<dbReference type="InterPro" id="IPR015495">
    <property type="entry name" value="Myb_TF_plants"/>
</dbReference>